<proteinExistence type="inferred from homology"/>
<dbReference type="FunFam" id="3.80.10.10:FF:000111">
    <property type="entry name" value="LRR receptor-like serine/threonine-protein kinase ERECTA"/>
    <property type="match status" value="1"/>
</dbReference>
<evidence type="ECO:0000256" key="4">
    <source>
        <dbReference type="ARBA" id="ARBA00009592"/>
    </source>
</evidence>
<comment type="caution">
    <text evidence="21">The sequence shown here is derived from an EMBL/GenBank/DDBJ whole genome shotgun (WGS) entry which is preliminary data.</text>
</comment>
<dbReference type="InterPro" id="IPR013210">
    <property type="entry name" value="LRR_N_plant-typ"/>
</dbReference>
<dbReference type="AlphaFoldDB" id="A0A9D4WCE2"/>
<keyword evidence="15" id="KW-1015">Disulfide bond</keyword>
<dbReference type="Gramene" id="Psat06G0524300-T1">
    <property type="protein sequence ID" value="KAI5400243.1"/>
    <property type="gene ID" value="KIW84_065243"/>
</dbReference>
<dbReference type="FunFam" id="3.80.10.10:FF:000041">
    <property type="entry name" value="LRR receptor-like serine/threonine-protein kinase ERECTA"/>
    <property type="match status" value="2"/>
</dbReference>
<keyword evidence="14" id="KW-0472">Membrane</keyword>
<dbReference type="SUPFAM" id="SSF52058">
    <property type="entry name" value="L domain-like"/>
    <property type="match status" value="2"/>
</dbReference>
<keyword evidence="17" id="KW-0325">Glycoprotein</keyword>
<dbReference type="Gene3D" id="3.80.10.10">
    <property type="entry name" value="Ribonuclease Inhibitor"/>
    <property type="match status" value="4"/>
</dbReference>
<dbReference type="Pfam" id="PF00560">
    <property type="entry name" value="LRR_1"/>
    <property type="match status" value="7"/>
</dbReference>
<dbReference type="PANTHER" id="PTHR48052:SF8">
    <property type="entry name" value="LRR RECEPTOR-LIKE SERINE_THREONINE-PROTEIN KINASE FLS2"/>
    <property type="match status" value="1"/>
</dbReference>
<dbReference type="Pfam" id="PF13855">
    <property type="entry name" value="LRR_8"/>
    <property type="match status" value="1"/>
</dbReference>
<evidence type="ECO:0000256" key="12">
    <source>
        <dbReference type="ARBA" id="ARBA00022821"/>
    </source>
</evidence>
<evidence type="ECO:0000256" key="11">
    <source>
        <dbReference type="ARBA" id="ARBA00022737"/>
    </source>
</evidence>
<keyword evidence="6" id="KW-0134">Cell wall</keyword>
<dbReference type="EMBL" id="JAMSHJ010000006">
    <property type="protein sequence ID" value="KAI5400243.1"/>
    <property type="molecule type" value="Genomic_DNA"/>
</dbReference>
<feature type="domain" description="Leucine-rich repeat-containing N-terminal plant-type" evidence="19">
    <location>
        <begin position="6"/>
        <end position="45"/>
    </location>
</feature>
<evidence type="ECO:0000256" key="2">
    <source>
        <dbReference type="ARBA" id="ARBA00004191"/>
    </source>
</evidence>
<evidence type="ECO:0000313" key="21">
    <source>
        <dbReference type="EMBL" id="KAI5400243.1"/>
    </source>
</evidence>
<evidence type="ECO:0000256" key="1">
    <source>
        <dbReference type="ARBA" id="ARBA00004170"/>
    </source>
</evidence>
<evidence type="ECO:0000313" key="22">
    <source>
        <dbReference type="Proteomes" id="UP001058974"/>
    </source>
</evidence>
<dbReference type="GO" id="GO:0005886">
    <property type="term" value="C:plasma membrane"/>
    <property type="evidence" value="ECO:0007669"/>
    <property type="project" value="UniProtKB-SubCell"/>
</dbReference>
<keyword evidence="22" id="KW-1185">Reference proteome</keyword>
<keyword evidence="9" id="KW-0812">Transmembrane</keyword>
<keyword evidence="5" id="KW-1003">Cell membrane</keyword>
<dbReference type="SMART" id="SM00369">
    <property type="entry name" value="LRR_TYP"/>
    <property type="match status" value="9"/>
</dbReference>
<evidence type="ECO:0000256" key="16">
    <source>
        <dbReference type="ARBA" id="ARBA00023170"/>
    </source>
</evidence>
<evidence type="ECO:0000256" key="8">
    <source>
        <dbReference type="ARBA" id="ARBA00022614"/>
    </source>
</evidence>
<dbReference type="PRINTS" id="PR00019">
    <property type="entry name" value="LEURICHRPT"/>
</dbReference>
<keyword evidence="12" id="KW-0611">Plant defense</keyword>
<evidence type="ECO:0000256" key="17">
    <source>
        <dbReference type="ARBA" id="ARBA00023180"/>
    </source>
</evidence>
<evidence type="ECO:0000259" key="20">
    <source>
        <dbReference type="Pfam" id="PF23598"/>
    </source>
</evidence>
<sequence length="830" mass="92705">MKCKERERHALLTFKQGLHDEFGLLSTWKNNPNADCCKWNGVECNNQTGYVERLDLHGSSSKYLSGDINPSIAMLQHLNYLDLSFLNNRGEIPKFICSLSKLQYLNLSNGFYNGEISCHLGNLTQLQHLDLSDNELSGAIPFQLRNLLRLQHLDLSYNELSGAIPFQLGNLTQLQDLDLSHNNLVGDIPMQLGNLSLLESLMLGYNSDLRIKWRTQANVEWLSNLSFLRNLDLSRVQNLNDSAHHALQFIGKLPILEKLSLSQCGLSDVNIPLLSDSHLNFSTYLTILDVDKNQLTSSMIFHWVFNYSSNLQYLDLSHNFLRGVIPDDFGTSMHSLVTLNLPYNSIEGIPKSIGNVSSLQHLSLSYNHISGTLPDLSFPLSLRWLSLGGNKLIGEIPTSIGLLTELEILGLGDNSFEGRIPNLELKLVQSSYIDLSSNKLQGHIPSYLLQAGTLYLSDNKFSDLVSFLCNKNNPNVLVIFDISNNQLKGELPDCWSNLTSLQYVDMSNNKLSGNIPFSMGTLVSMEALILRNNSLSGQLSSSLKNCSNKLAFLDLGENMFHGQIPSWIGDSLQQLVILSLRFNNFYGNIPLNLCYLRKLRVLDLSLNNLSGGIPTCVQNFTSIAQNFVNSTTSMLHLYNPGNGTFYMSYVFNLFLTWKGVDRPYTNADVFLKSIDLSCNHLTGKIPTEIEYLRGLISLNLSSNNLSGEIISNIGNLKFLEFLDLSRNHLSGRIPSSLTYIDRLTMLDLSNNQLFGKIPIGTQLQTFNASSFEGNFDLCGEPLDRKCPGEDPPKHQVPPTDDVGDENSIFLEALYMSMGIGFFTGFVGLNL</sequence>
<comment type="similarity">
    <text evidence="4">Belongs to the RLP family.</text>
</comment>
<accession>A0A9D4WCE2</accession>
<dbReference type="FunFam" id="3.80.10.10:FF:000400">
    <property type="entry name" value="Nuclear pore complex protein NUP107"/>
    <property type="match status" value="1"/>
</dbReference>
<keyword evidence="10" id="KW-0732">Signal</keyword>
<dbReference type="SMART" id="SM00365">
    <property type="entry name" value="LRR_SD22"/>
    <property type="match status" value="7"/>
</dbReference>
<evidence type="ECO:0000256" key="15">
    <source>
        <dbReference type="ARBA" id="ARBA00023157"/>
    </source>
</evidence>
<dbReference type="InterPro" id="IPR032675">
    <property type="entry name" value="LRR_dom_sf"/>
</dbReference>
<dbReference type="Proteomes" id="UP001058974">
    <property type="component" value="Chromosome 6"/>
</dbReference>
<dbReference type="InterPro" id="IPR003591">
    <property type="entry name" value="Leu-rich_rpt_typical-subtyp"/>
</dbReference>
<comment type="subcellular location">
    <subcellularLocation>
        <location evidence="3">Cell membrane</location>
        <topology evidence="3">Single-pass type I membrane protein</topology>
    </subcellularLocation>
    <subcellularLocation>
        <location evidence="1">Membrane</location>
        <topology evidence="1">Peripheral membrane protein</topology>
    </subcellularLocation>
    <subcellularLocation>
        <location evidence="2">Secreted</location>
        <location evidence="2">Cell wall</location>
    </subcellularLocation>
</comment>
<dbReference type="InterPro" id="IPR001611">
    <property type="entry name" value="Leu-rich_rpt"/>
</dbReference>
<dbReference type="PANTHER" id="PTHR48052">
    <property type="entry name" value="UNNAMED PRODUCT"/>
    <property type="match status" value="1"/>
</dbReference>
<dbReference type="PROSITE" id="PS51450">
    <property type="entry name" value="LRR"/>
    <property type="match status" value="1"/>
</dbReference>
<evidence type="ECO:0008006" key="23">
    <source>
        <dbReference type="Google" id="ProtNLM"/>
    </source>
</evidence>
<evidence type="ECO:0000256" key="7">
    <source>
        <dbReference type="ARBA" id="ARBA00022525"/>
    </source>
</evidence>
<organism evidence="21 22">
    <name type="scientific">Pisum sativum</name>
    <name type="common">Garden pea</name>
    <name type="synonym">Lathyrus oleraceus</name>
    <dbReference type="NCBI Taxonomy" id="3888"/>
    <lineage>
        <taxon>Eukaryota</taxon>
        <taxon>Viridiplantae</taxon>
        <taxon>Streptophyta</taxon>
        <taxon>Embryophyta</taxon>
        <taxon>Tracheophyta</taxon>
        <taxon>Spermatophyta</taxon>
        <taxon>Magnoliopsida</taxon>
        <taxon>eudicotyledons</taxon>
        <taxon>Gunneridae</taxon>
        <taxon>Pentapetalae</taxon>
        <taxon>rosids</taxon>
        <taxon>fabids</taxon>
        <taxon>Fabales</taxon>
        <taxon>Fabaceae</taxon>
        <taxon>Papilionoideae</taxon>
        <taxon>50 kb inversion clade</taxon>
        <taxon>NPAAA clade</taxon>
        <taxon>Hologalegina</taxon>
        <taxon>IRL clade</taxon>
        <taxon>Fabeae</taxon>
        <taxon>Lathyrus</taxon>
    </lineage>
</organism>
<evidence type="ECO:0000256" key="5">
    <source>
        <dbReference type="ARBA" id="ARBA00022475"/>
    </source>
</evidence>
<evidence type="ECO:0000256" key="14">
    <source>
        <dbReference type="ARBA" id="ARBA00023136"/>
    </source>
</evidence>
<gene>
    <name evidence="21" type="ORF">KIW84_065243</name>
</gene>
<evidence type="ECO:0000256" key="13">
    <source>
        <dbReference type="ARBA" id="ARBA00022989"/>
    </source>
</evidence>
<name>A0A9D4WCE2_PEA</name>
<feature type="domain" description="Disease resistance R13L4/SHOC-2-like LRR" evidence="20">
    <location>
        <begin position="119"/>
        <end position="318"/>
    </location>
</feature>
<keyword evidence="16" id="KW-0675">Receptor</keyword>
<keyword evidence="11" id="KW-0677">Repeat</keyword>
<evidence type="ECO:0000256" key="9">
    <source>
        <dbReference type="ARBA" id="ARBA00022692"/>
    </source>
</evidence>
<keyword evidence="13" id="KW-1133">Transmembrane helix</keyword>
<evidence type="ECO:0000259" key="19">
    <source>
        <dbReference type="Pfam" id="PF08263"/>
    </source>
</evidence>
<evidence type="ECO:0000256" key="18">
    <source>
        <dbReference type="ARBA" id="ARBA00038043"/>
    </source>
</evidence>
<evidence type="ECO:0000256" key="6">
    <source>
        <dbReference type="ARBA" id="ARBA00022512"/>
    </source>
</evidence>
<dbReference type="InterPro" id="IPR055414">
    <property type="entry name" value="LRR_R13L4/SHOC2-like"/>
</dbReference>
<dbReference type="Pfam" id="PF08263">
    <property type="entry name" value="LRRNT_2"/>
    <property type="match status" value="1"/>
</dbReference>
<comment type="similarity">
    <text evidence="18">Belongs to the polygalacturonase-inhibiting protein family.</text>
</comment>
<protein>
    <recommendedName>
        <fullName evidence="23">Leucine-rich repeat-containing N-terminal plant-type domain-containing protein</fullName>
    </recommendedName>
</protein>
<dbReference type="Pfam" id="PF23598">
    <property type="entry name" value="LRR_14"/>
    <property type="match status" value="1"/>
</dbReference>
<evidence type="ECO:0000256" key="10">
    <source>
        <dbReference type="ARBA" id="ARBA00022729"/>
    </source>
</evidence>
<evidence type="ECO:0000256" key="3">
    <source>
        <dbReference type="ARBA" id="ARBA00004251"/>
    </source>
</evidence>
<dbReference type="SUPFAM" id="SSF52047">
    <property type="entry name" value="RNI-like"/>
    <property type="match status" value="1"/>
</dbReference>
<keyword evidence="7" id="KW-0964">Secreted</keyword>
<keyword evidence="8" id="KW-0433">Leucine-rich repeat</keyword>
<reference evidence="21 22" key="1">
    <citation type="journal article" date="2022" name="Nat. Genet.">
        <title>Improved pea reference genome and pan-genome highlight genomic features and evolutionary characteristics.</title>
        <authorList>
            <person name="Yang T."/>
            <person name="Liu R."/>
            <person name="Luo Y."/>
            <person name="Hu S."/>
            <person name="Wang D."/>
            <person name="Wang C."/>
            <person name="Pandey M.K."/>
            <person name="Ge S."/>
            <person name="Xu Q."/>
            <person name="Li N."/>
            <person name="Li G."/>
            <person name="Huang Y."/>
            <person name="Saxena R.K."/>
            <person name="Ji Y."/>
            <person name="Li M."/>
            <person name="Yan X."/>
            <person name="He Y."/>
            <person name="Liu Y."/>
            <person name="Wang X."/>
            <person name="Xiang C."/>
            <person name="Varshney R.K."/>
            <person name="Ding H."/>
            <person name="Gao S."/>
            <person name="Zong X."/>
        </authorList>
    </citation>
    <scope>NUCLEOTIDE SEQUENCE [LARGE SCALE GENOMIC DNA]</scope>
    <source>
        <strain evidence="21 22">cv. Zhongwan 6</strain>
    </source>
</reference>
<dbReference type="GO" id="GO:0006952">
    <property type="term" value="P:defense response"/>
    <property type="evidence" value="ECO:0007669"/>
    <property type="project" value="UniProtKB-KW"/>
</dbReference>